<proteinExistence type="predicted"/>
<feature type="domain" description="Amine oxidase" evidence="1">
    <location>
        <begin position="44"/>
        <end position="275"/>
    </location>
</feature>
<organism evidence="2 3">
    <name type="scientific">Gulosibacter chungangensis</name>
    <dbReference type="NCBI Taxonomy" id="979746"/>
    <lineage>
        <taxon>Bacteria</taxon>
        <taxon>Bacillati</taxon>
        <taxon>Actinomycetota</taxon>
        <taxon>Actinomycetes</taxon>
        <taxon>Micrococcales</taxon>
        <taxon>Microbacteriaceae</taxon>
        <taxon>Gulosibacter</taxon>
    </lineage>
</organism>
<dbReference type="PANTHER" id="PTHR42923">
    <property type="entry name" value="PROTOPORPHYRINOGEN OXIDASE"/>
    <property type="match status" value="1"/>
</dbReference>
<name>A0A7J5B7V7_9MICO</name>
<dbReference type="SUPFAM" id="SSF54373">
    <property type="entry name" value="FAD-linked reductases, C-terminal domain"/>
    <property type="match status" value="1"/>
</dbReference>
<reference evidence="2 3" key="1">
    <citation type="submission" date="2019-09" db="EMBL/GenBank/DDBJ databases">
        <title>Phylogeny of genus Pseudoclavibacter and closely related genus.</title>
        <authorList>
            <person name="Li Y."/>
        </authorList>
    </citation>
    <scope>NUCLEOTIDE SEQUENCE [LARGE SCALE GENOMIC DNA]</scope>
    <source>
        <strain evidence="2 3">KCTC 13959</strain>
    </source>
</reference>
<dbReference type="EMBL" id="WBKB01000010">
    <property type="protein sequence ID" value="KAB1641210.1"/>
    <property type="molecule type" value="Genomic_DNA"/>
</dbReference>
<comment type="caution">
    <text evidence="2">The sequence shown here is derived from an EMBL/GenBank/DDBJ whole genome shotgun (WGS) entry which is preliminary data.</text>
</comment>
<keyword evidence="3" id="KW-1185">Reference proteome</keyword>
<dbReference type="Pfam" id="PF01593">
    <property type="entry name" value="Amino_oxidase"/>
    <property type="match status" value="2"/>
</dbReference>
<evidence type="ECO:0000313" key="2">
    <source>
        <dbReference type="EMBL" id="KAB1641210.1"/>
    </source>
</evidence>
<dbReference type="InterPro" id="IPR002937">
    <property type="entry name" value="Amino_oxidase"/>
</dbReference>
<dbReference type="GO" id="GO:0016491">
    <property type="term" value="F:oxidoreductase activity"/>
    <property type="evidence" value="ECO:0007669"/>
    <property type="project" value="InterPro"/>
</dbReference>
<dbReference type="InterPro" id="IPR050464">
    <property type="entry name" value="Zeta_carotene_desat/Oxidored"/>
</dbReference>
<dbReference type="PANTHER" id="PTHR42923:SF3">
    <property type="entry name" value="PROTOPORPHYRINOGEN OXIDASE"/>
    <property type="match status" value="1"/>
</dbReference>
<protein>
    <submittedName>
        <fullName evidence="2">NAD(P)-binding protein</fullName>
    </submittedName>
</protein>
<dbReference type="Proteomes" id="UP000433493">
    <property type="component" value="Unassembled WGS sequence"/>
</dbReference>
<feature type="domain" description="Amine oxidase" evidence="1">
    <location>
        <begin position="335"/>
        <end position="525"/>
    </location>
</feature>
<accession>A0A7J5B7V7</accession>
<dbReference type="InterPro" id="IPR036188">
    <property type="entry name" value="FAD/NAD-bd_sf"/>
</dbReference>
<dbReference type="OrthoDB" id="3450553at2"/>
<dbReference type="Gene3D" id="3.50.50.60">
    <property type="entry name" value="FAD/NAD(P)-binding domain"/>
    <property type="match status" value="1"/>
</dbReference>
<evidence type="ECO:0000313" key="3">
    <source>
        <dbReference type="Proteomes" id="UP000433493"/>
    </source>
</evidence>
<dbReference type="AlphaFoldDB" id="A0A7J5B7V7"/>
<dbReference type="Gene3D" id="3.90.660.20">
    <property type="entry name" value="Protoporphyrinogen oxidase, mitochondrial, domain 2"/>
    <property type="match status" value="1"/>
</dbReference>
<dbReference type="SUPFAM" id="SSF51905">
    <property type="entry name" value="FAD/NAD(P)-binding domain"/>
    <property type="match status" value="1"/>
</dbReference>
<dbReference type="Gene3D" id="1.10.3110.10">
    <property type="entry name" value="protoporphyrinogen ix oxidase, domain 3"/>
    <property type="match status" value="1"/>
</dbReference>
<evidence type="ECO:0000259" key="1">
    <source>
        <dbReference type="Pfam" id="PF01593"/>
    </source>
</evidence>
<gene>
    <name evidence="2" type="ORF">F8O05_13360</name>
</gene>
<dbReference type="PRINTS" id="PR00419">
    <property type="entry name" value="ADXRDTASE"/>
</dbReference>
<sequence>MRPHAAGFGQTLVSLGASGAGLGSAGAGDLDAAATSVAVIGGGVAGLVAARRLALAGVAVTVFEASDALGGMIQPGHLGELTIDIGAEAFAVRGGAVEAFIRELGLEDALVEPRALGSWTYGASGAHPSPAGGMLGIPSGPDAPGLEAVIGAEVLSAVAAEATLDASVGADAESFADLIRARFGSLVLERLVAPVTRGVYSLDPELVDHRVLIPGLVEKLAAHGSLSAVVSSMRPKATPGALVRGLRGGMHRFVAALVADCERLGVRFELGTRVTLADLALVERPHADLPVAEWPRSGRIEASPFDTLRYSGNAFDTLRYSGNAFDTHRYSGNGTGSRDDFDFVIATVESAVAAGDAAPPVSSEVVALLVDAPELDAHPRGTGVLVSDATDVAAKALTHVTAKWAWLDELTAAGQHVIRLSYGPRQTDGPARSLELDDAALASQALADASRILGTELTDENLVALARQEWRMPMPAARLGRTAQLARYRERFDADPRIQLCGAWIDGTGLASVLPSAENAAQRILASLGLA</sequence>